<name>A0A4S4FRN0_9MICO</name>
<feature type="transmembrane region" description="Helical" evidence="6">
    <location>
        <begin position="207"/>
        <end position="226"/>
    </location>
</feature>
<feature type="domain" description="ABC3 transporter permease C-terminal" evidence="7">
    <location>
        <begin position="340"/>
        <end position="462"/>
    </location>
</feature>
<evidence type="ECO:0000256" key="4">
    <source>
        <dbReference type="ARBA" id="ARBA00022989"/>
    </source>
</evidence>
<keyword evidence="5 6" id="KW-0472">Membrane</keyword>
<evidence type="ECO:0000313" key="8">
    <source>
        <dbReference type="EMBL" id="THG33320.1"/>
    </source>
</evidence>
<comment type="caution">
    <text evidence="8">The sequence shown here is derived from an EMBL/GenBank/DDBJ whole genome shotgun (WGS) entry which is preliminary data.</text>
</comment>
<feature type="transmembrane region" description="Helical" evidence="6">
    <location>
        <begin position="112"/>
        <end position="143"/>
    </location>
</feature>
<keyword evidence="4 6" id="KW-1133">Transmembrane helix</keyword>
<feature type="transmembrane region" description="Helical" evidence="6">
    <location>
        <begin position="329"/>
        <end position="354"/>
    </location>
</feature>
<dbReference type="GO" id="GO:0005886">
    <property type="term" value="C:plasma membrane"/>
    <property type="evidence" value="ECO:0007669"/>
    <property type="project" value="UniProtKB-SubCell"/>
</dbReference>
<feature type="domain" description="ABC3 transporter permease C-terminal" evidence="7">
    <location>
        <begin position="62"/>
        <end position="182"/>
    </location>
</feature>
<reference evidence="8 9" key="1">
    <citation type="submission" date="2019-04" db="EMBL/GenBank/DDBJ databases">
        <authorList>
            <person name="Jiang L."/>
        </authorList>
    </citation>
    <scope>NUCLEOTIDE SEQUENCE [LARGE SCALE GENOMIC DNA]</scope>
    <source>
        <strain evidence="8 9">YIM 131853</strain>
    </source>
</reference>
<proteinExistence type="predicted"/>
<evidence type="ECO:0000256" key="5">
    <source>
        <dbReference type="ARBA" id="ARBA00023136"/>
    </source>
</evidence>
<feature type="transmembrane region" description="Helical" evidence="6">
    <location>
        <begin position="430"/>
        <end position="452"/>
    </location>
</feature>
<feature type="transmembrane region" description="Helical" evidence="6">
    <location>
        <begin position="52"/>
        <end position="85"/>
    </location>
</feature>
<evidence type="ECO:0000259" key="7">
    <source>
        <dbReference type="Pfam" id="PF02687"/>
    </source>
</evidence>
<evidence type="ECO:0000313" key="9">
    <source>
        <dbReference type="Proteomes" id="UP000309133"/>
    </source>
</evidence>
<feature type="transmembrane region" description="Helical" evidence="6">
    <location>
        <begin position="232"/>
        <end position="253"/>
    </location>
</feature>
<dbReference type="Proteomes" id="UP000309133">
    <property type="component" value="Unassembled WGS sequence"/>
</dbReference>
<dbReference type="AlphaFoldDB" id="A0A4S4FRN0"/>
<sequence>MTRRSRFSPREHASSLIVTALSSAFGVTLLLAIDALATSLRADDVTGSSETVSYLLAVIAWVFISIAVYVGAVVTANTFATIIAGRTRTIALLRLIGSSAATQRRQVAREGLVVGVIGSVLGGALGMGITAGLVGIAVFTGVLPDIAYSYLDPTILLPMLAVALSTWLASWIGSRRVLTVSPMAATGAAQELTIEQARSRRGRNGTAITLFVAGIGILLAGVGIGLVTPLGVLVGIVGGLLSFTGLVLGAHLVMPPVLMLVGRAFGGSAPSRLAVENALRYPERSSRTTIGLVIGVTLVTMFGVALESYKHMLISAVQDDPVYYAGIEQSFNTTIAVFTVITGFSALIAAVGMVNNLSLSVLQRTRELGLLRALGFTAHQVRSMILAESAQLTVASVLIGLVLGTFYGWAGAQSILGSMNGIGTLVPPSIPLPLFLVLIGAAAALTIGASLAPSRRATRVSPVAALAFD</sequence>
<dbReference type="EMBL" id="SSSM01000001">
    <property type="protein sequence ID" value="THG33320.1"/>
    <property type="molecule type" value="Genomic_DNA"/>
</dbReference>
<evidence type="ECO:0000256" key="3">
    <source>
        <dbReference type="ARBA" id="ARBA00022692"/>
    </source>
</evidence>
<accession>A0A4S4FRN0</accession>
<keyword evidence="2" id="KW-1003">Cell membrane</keyword>
<protein>
    <submittedName>
        <fullName evidence="8">FtsX-like permease family protein</fullName>
    </submittedName>
</protein>
<dbReference type="RefSeq" id="WP_136426102.1">
    <property type="nucleotide sequence ID" value="NZ_SSSM01000001.1"/>
</dbReference>
<comment type="subcellular location">
    <subcellularLocation>
        <location evidence="1">Cell membrane</location>
        <topology evidence="1">Multi-pass membrane protein</topology>
    </subcellularLocation>
</comment>
<feature type="transmembrane region" description="Helical" evidence="6">
    <location>
        <begin position="155"/>
        <end position="173"/>
    </location>
</feature>
<keyword evidence="9" id="KW-1185">Reference proteome</keyword>
<evidence type="ECO:0000256" key="6">
    <source>
        <dbReference type="SAM" id="Phobius"/>
    </source>
</evidence>
<dbReference type="Pfam" id="PF02687">
    <property type="entry name" value="FtsX"/>
    <property type="match status" value="2"/>
</dbReference>
<evidence type="ECO:0000256" key="1">
    <source>
        <dbReference type="ARBA" id="ARBA00004651"/>
    </source>
</evidence>
<keyword evidence="3 6" id="KW-0812">Transmembrane</keyword>
<dbReference type="InterPro" id="IPR003838">
    <property type="entry name" value="ABC3_permease_C"/>
</dbReference>
<feature type="transmembrane region" description="Helical" evidence="6">
    <location>
        <begin position="290"/>
        <end position="309"/>
    </location>
</feature>
<evidence type="ECO:0000256" key="2">
    <source>
        <dbReference type="ARBA" id="ARBA00022475"/>
    </source>
</evidence>
<feature type="transmembrane region" description="Helical" evidence="6">
    <location>
        <begin position="392"/>
        <end position="410"/>
    </location>
</feature>
<dbReference type="PANTHER" id="PTHR30287">
    <property type="entry name" value="MEMBRANE COMPONENT OF PREDICTED ABC SUPERFAMILY METABOLITE UPTAKE TRANSPORTER"/>
    <property type="match status" value="1"/>
</dbReference>
<dbReference type="PANTHER" id="PTHR30287:SF2">
    <property type="entry name" value="BLL1001 PROTEIN"/>
    <property type="match status" value="1"/>
</dbReference>
<gene>
    <name evidence="8" type="ORF">E6C64_02915</name>
</gene>
<dbReference type="OrthoDB" id="9780560at2"/>
<dbReference type="InterPro" id="IPR038766">
    <property type="entry name" value="Membrane_comp_ABC_pdt"/>
</dbReference>
<organism evidence="8 9">
    <name type="scientific">Naasia lichenicola</name>
    <dbReference type="NCBI Taxonomy" id="2565933"/>
    <lineage>
        <taxon>Bacteria</taxon>
        <taxon>Bacillati</taxon>
        <taxon>Actinomycetota</taxon>
        <taxon>Actinomycetes</taxon>
        <taxon>Micrococcales</taxon>
        <taxon>Microbacteriaceae</taxon>
        <taxon>Naasia</taxon>
    </lineage>
</organism>